<dbReference type="InterPro" id="IPR004358">
    <property type="entry name" value="Sig_transdc_His_kin-like_C"/>
</dbReference>
<dbReference type="PANTHER" id="PTHR43711">
    <property type="entry name" value="TWO-COMPONENT HISTIDINE KINASE"/>
    <property type="match status" value="1"/>
</dbReference>
<dbReference type="SUPFAM" id="SSF55781">
    <property type="entry name" value="GAF domain-like"/>
    <property type="match status" value="1"/>
</dbReference>
<feature type="domain" description="Histidine kinase" evidence="8">
    <location>
        <begin position="204"/>
        <end position="422"/>
    </location>
</feature>
<reference evidence="9" key="1">
    <citation type="submission" date="2020-10" db="EMBL/GenBank/DDBJ databases">
        <authorList>
            <person name="Gilroy R."/>
        </authorList>
    </citation>
    <scope>NUCLEOTIDE SEQUENCE</scope>
    <source>
        <strain evidence="9">CHK154-7741</strain>
    </source>
</reference>
<keyword evidence="5" id="KW-0808">Transferase</keyword>
<sequence>MDEKYKNILGRIPDILSSDDDLEKNFEKSVLEFKEILDFDNAYICYLNAGCANIQFRMTYSESAPVAQDESVINFPEILKTKLYENSVFVFDEASKFFKALNLQKTDSCFMLAKLNIRETVFGFMLVTRHKSLPFTQDDEELAKAFSALVSYSIKDSELSNVFKLQLRALQDSIVDKTEAYATIKKQNEKILAADKLKNEFLANISHELRTPLNAIIGFSEALSMKMFGPLNEKQEEYVSDIHVSGLHLLGMINEILELSKIEAKAVKLALSRFNLQTSLNEVVNIVRPLANKKHIELEKTTKDFLEIDADYQKIQQILYNLLSNAIKFTPDNGKIEIGYTHNDEDVQIFVKDNGVGIDKKYEGKIFGKFVQLNNVYSKKESSTGLGLTITKELVELHGGKIWFESTVGKGTTFYVKLPLVHEKKQEE</sequence>
<dbReference type="CDD" id="cd00082">
    <property type="entry name" value="HisKA"/>
    <property type="match status" value="1"/>
</dbReference>
<dbReference type="PRINTS" id="PR00344">
    <property type="entry name" value="BCTRLSENSOR"/>
</dbReference>
<evidence type="ECO:0000256" key="1">
    <source>
        <dbReference type="ARBA" id="ARBA00000085"/>
    </source>
</evidence>
<reference evidence="9" key="2">
    <citation type="journal article" date="2021" name="PeerJ">
        <title>Extensive microbial diversity within the chicken gut microbiome revealed by metagenomics and culture.</title>
        <authorList>
            <person name="Gilroy R."/>
            <person name="Ravi A."/>
            <person name="Getino M."/>
            <person name="Pursley I."/>
            <person name="Horton D.L."/>
            <person name="Alikhan N.F."/>
            <person name="Baker D."/>
            <person name="Gharbi K."/>
            <person name="Hall N."/>
            <person name="Watson M."/>
            <person name="Adriaenssens E.M."/>
            <person name="Foster-Nyarko E."/>
            <person name="Jarju S."/>
            <person name="Secka A."/>
            <person name="Antonio M."/>
            <person name="Oren A."/>
            <person name="Chaudhuri R.R."/>
            <person name="La Ragione R."/>
            <person name="Hildebrand F."/>
            <person name="Pallen M.J."/>
        </authorList>
    </citation>
    <scope>NUCLEOTIDE SEQUENCE</scope>
    <source>
        <strain evidence="9">CHK154-7741</strain>
    </source>
</reference>
<dbReference type="Gene3D" id="3.30.565.10">
    <property type="entry name" value="Histidine kinase-like ATPase, C-terminal domain"/>
    <property type="match status" value="1"/>
</dbReference>
<dbReference type="Pfam" id="PF00512">
    <property type="entry name" value="HisKA"/>
    <property type="match status" value="1"/>
</dbReference>
<keyword evidence="6" id="KW-0418">Kinase</keyword>
<comment type="catalytic activity">
    <reaction evidence="1">
        <text>ATP + protein L-histidine = ADP + protein N-phospho-L-histidine.</text>
        <dbReference type="EC" id="2.7.13.3"/>
    </reaction>
</comment>
<dbReference type="Gene3D" id="1.10.287.130">
    <property type="match status" value="1"/>
</dbReference>
<evidence type="ECO:0000256" key="6">
    <source>
        <dbReference type="ARBA" id="ARBA00022777"/>
    </source>
</evidence>
<accession>A0A9D1MZ48</accession>
<dbReference type="SUPFAM" id="SSF55874">
    <property type="entry name" value="ATPase domain of HSP90 chaperone/DNA topoisomerase II/histidine kinase"/>
    <property type="match status" value="1"/>
</dbReference>
<dbReference type="InterPro" id="IPR050736">
    <property type="entry name" value="Sensor_HK_Regulatory"/>
</dbReference>
<proteinExistence type="predicted"/>
<dbReference type="Proteomes" id="UP000886748">
    <property type="component" value="Unassembled WGS sequence"/>
</dbReference>
<evidence type="ECO:0000256" key="7">
    <source>
        <dbReference type="ARBA" id="ARBA00023012"/>
    </source>
</evidence>
<dbReference type="Pfam" id="PF02518">
    <property type="entry name" value="HATPase_c"/>
    <property type="match status" value="1"/>
</dbReference>
<dbReference type="SMART" id="SM00387">
    <property type="entry name" value="HATPase_c"/>
    <property type="match status" value="1"/>
</dbReference>
<dbReference type="EMBL" id="DVOD01000013">
    <property type="protein sequence ID" value="HIU91834.1"/>
    <property type="molecule type" value="Genomic_DNA"/>
</dbReference>
<evidence type="ECO:0000259" key="8">
    <source>
        <dbReference type="PROSITE" id="PS50109"/>
    </source>
</evidence>
<evidence type="ECO:0000256" key="5">
    <source>
        <dbReference type="ARBA" id="ARBA00022679"/>
    </source>
</evidence>
<organism evidence="9 10">
    <name type="scientific">Candidatus Limenecus avicola</name>
    <dbReference type="NCBI Taxonomy" id="2840847"/>
    <lineage>
        <taxon>Bacteria</taxon>
        <taxon>Bacillati</taxon>
        <taxon>Bacillota</taxon>
        <taxon>Clostridia</taxon>
        <taxon>Eubacteriales</taxon>
        <taxon>Clostridiaceae</taxon>
        <taxon>Clostridiaceae incertae sedis</taxon>
        <taxon>Candidatus Limenecus</taxon>
    </lineage>
</organism>
<dbReference type="InterPro" id="IPR036097">
    <property type="entry name" value="HisK_dim/P_sf"/>
</dbReference>
<gene>
    <name evidence="9" type="ORF">IAD26_01725</name>
</gene>
<dbReference type="SUPFAM" id="SSF47384">
    <property type="entry name" value="Homodimeric domain of signal transducing histidine kinase"/>
    <property type="match status" value="1"/>
</dbReference>
<dbReference type="InterPro" id="IPR029016">
    <property type="entry name" value="GAF-like_dom_sf"/>
</dbReference>
<dbReference type="InterPro" id="IPR036890">
    <property type="entry name" value="HATPase_C_sf"/>
</dbReference>
<dbReference type="Pfam" id="PF13492">
    <property type="entry name" value="GAF_3"/>
    <property type="match status" value="1"/>
</dbReference>
<dbReference type="InterPro" id="IPR003018">
    <property type="entry name" value="GAF"/>
</dbReference>
<dbReference type="FunFam" id="3.30.565.10:FF:000006">
    <property type="entry name" value="Sensor histidine kinase WalK"/>
    <property type="match status" value="1"/>
</dbReference>
<dbReference type="InterPro" id="IPR003661">
    <property type="entry name" value="HisK_dim/P_dom"/>
</dbReference>
<dbReference type="Gene3D" id="3.30.450.40">
    <property type="match status" value="1"/>
</dbReference>
<evidence type="ECO:0000256" key="3">
    <source>
        <dbReference type="ARBA" id="ARBA00012438"/>
    </source>
</evidence>
<evidence type="ECO:0000256" key="4">
    <source>
        <dbReference type="ARBA" id="ARBA00022553"/>
    </source>
</evidence>
<dbReference type="AlphaFoldDB" id="A0A9D1MZ48"/>
<dbReference type="GO" id="GO:0000155">
    <property type="term" value="F:phosphorelay sensor kinase activity"/>
    <property type="evidence" value="ECO:0007669"/>
    <property type="project" value="InterPro"/>
</dbReference>
<keyword evidence="7" id="KW-0902">Two-component regulatory system</keyword>
<dbReference type="PANTHER" id="PTHR43711:SF31">
    <property type="entry name" value="HISTIDINE KINASE"/>
    <property type="match status" value="1"/>
</dbReference>
<protein>
    <recommendedName>
        <fullName evidence="3">histidine kinase</fullName>
        <ecNumber evidence="3">2.7.13.3</ecNumber>
    </recommendedName>
</protein>
<dbReference type="InterPro" id="IPR003594">
    <property type="entry name" value="HATPase_dom"/>
</dbReference>
<dbReference type="SMART" id="SM00388">
    <property type="entry name" value="HisKA"/>
    <property type="match status" value="1"/>
</dbReference>
<dbReference type="GO" id="GO:0016020">
    <property type="term" value="C:membrane"/>
    <property type="evidence" value="ECO:0007669"/>
    <property type="project" value="UniProtKB-SubCell"/>
</dbReference>
<comment type="subcellular location">
    <subcellularLocation>
        <location evidence="2">Membrane</location>
    </subcellularLocation>
</comment>
<dbReference type="EC" id="2.7.13.3" evidence="3"/>
<dbReference type="InterPro" id="IPR005467">
    <property type="entry name" value="His_kinase_dom"/>
</dbReference>
<evidence type="ECO:0000313" key="10">
    <source>
        <dbReference type="Proteomes" id="UP000886748"/>
    </source>
</evidence>
<name>A0A9D1MZ48_9CLOT</name>
<evidence type="ECO:0000256" key="2">
    <source>
        <dbReference type="ARBA" id="ARBA00004370"/>
    </source>
</evidence>
<evidence type="ECO:0000313" key="9">
    <source>
        <dbReference type="EMBL" id="HIU91834.1"/>
    </source>
</evidence>
<keyword evidence="4" id="KW-0597">Phosphoprotein</keyword>
<comment type="caution">
    <text evidence="9">The sequence shown here is derived from an EMBL/GenBank/DDBJ whole genome shotgun (WGS) entry which is preliminary data.</text>
</comment>
<dbReference type="PROSITE" id="PS50109">
    <property type="entry name" value="HIS_KIN"/>
    <property type="match status" value="1"/>
</dbReference>